<proteinExistence type="predicted"/>
<protein>
    <submittedName>
        <fullName evidence="2">Uncharacterized protein</fullName>
    </submittedName>
</protein>
<keyword evidence="3" id="KW-1185">Reference proteome</keyword>
<evidence type="ECO:0000256" key="1">
    <source>
        <dbReference type="SAM" id="MobiDB-lite"/>
    </source>
</evidence>
<accession>A0AA38CDV4</accession>
<sequence>RPSGPSSGETGATKSWTQGTTIGGTVQQQQPGKRPAAACYRAPEVGTVSLVSTSLSSLRWRYYERCPSAECQMCLDRGEEEAEQKRVRREEPRVEGSYWERERSGVGEPPAEGARAR</sequence>
<feature type="compositionally biased region" description="Basic and acidic residues" evidence="1">
    <location>
        <begin position="83"/>
        <end position="105"/>
    </location>
</feature>
<organism evidence="2 3">
    <name type="scientific">Taxus chinensis</name>
    <name type="common">Chinese yew</name>
    <name type="synonym">Taxus wallichiana var. chinensis</name>
    <dbReference type="NCBI Taxonomy" id="29808"/>
    <lineage>
        <taxon>Eukaryota</taxon>
        <taxon>Viridiplantae</taxon>
        <taxon>Streptophyta</taxon>
        <taxon>Embryophyta</taxon>
        <taxon>Tracheophyta</taxon>
        <taxon>Spermatophyta</taxon>
        <taxon>Pinopsida</taxon>
        <taxon>Pinidae</taxon>
        <taxon>Conifers II</taxon>
        <taxon>Cupressales</taxon>
        <taxon>Taxaceae</taxon>
        <taxon>Taxus</taxon>
    </lineage>
</organism>
<reference evidence="2 3" key="1">
    <citation type="journal article" date="2021" name="Nat. Plants">
        <title>The Taxus genome provides insights into paclitaxel biosynthesis.</title>
        <authorList>
            <person name="Xiong X."/>
            <person name="Gou J."/>
            <person name="Liao Q."/>
            <person name="Li Y."/>
            <person name="Zhou Q."/>
            <person name="Bi G."/>
            <person name="Li C."/>
            <person name="Du R."/>
            <person name="Wang X."/>
            <person name="Sun T."/>
            <person name="Guo L."/>
            <person name="Liang H."/>
            <person name="Lu P."/>
            <person name="Wu Y."/>
            <person name="Zhang Z."/>
            <person name="Ro D.K."/>
            <person name="Shang Y."/>
            <person name="Huang S."/>
            <person name="Yan J."/>
        </authorList>
    </citation>
    <scope>NUCLEOTIDE SEQUENCE [LARGE SCALE GENOMIC DNA]</scope>
    <source>
        <strain evidence="2">Ta-2019</strain>
    </source>
</reference>
<feature type="compositionally biased region" description="Low complexity" evidence="1">
    <location>
        <begin position="17"/>
        <end position="32"/>
    </location>
</feature>
<dbReference type="EMBL" id="JAHRHJ020000010">
    <property type="protein sequence ID" value="KAH9298460.1"/>
    <property type="molecule type" value="Genomic_DNA"/>
</dbReference>
<feature type="non-terminal residue" evidence="2">
    <location>
        <position position="1"/>
    </location>
</feature>
<evidence type="ECO:0000313" key="2">
    <source>
        <dbReference type="EMBL" id="KAH9298460.1"/>
    </source>
</evidence>
<feature type="region of interest" description="Disordered" evidence="1">
    <location>
        <begin position="78"/>
        <end position="117"/>
    </location>
</feature>
<dbReference type="AlphaFoldDB" id="A0AA38CDV4"/>
<feature type="compositionally biased region" description="Polar residues" evidence="1">
    <location>
        <begin position="1"/>
        <end position="16"/>
    </location>
</feature>
<evidence type="ECO:0000313" key="3">
    <source>
        <dbReference type="Proteomes" id="UP000824469"/>
    </source>
</evidence>
<feature type="region of interest" description="Disordered" evidence="1">
    <location>
        <begin position="1"/>
        <end position="35"/>
    </location>
</feature>
<dbReference type="Proteomes" id="UP000824469">
    <property type="component" value="Unassembled WGS sequence"/>
</dbReference>
<gene>
    <name evidence="2" type="ORF">KI387_030142</name>
</gene>
<name>A0AA38CDV4_TAXCH</name>
<comment type="caution">
    <text evidence="2">The sequence shown here is derived from an EMBL/GenBank/DDBJ whole genome shotgun (WGS) entry which is preliminary data.</text>
</comment>